<sequence length="152" mass="15841">MDSITDHTRADRVSRAMLAAVFEPGDPVTGALLRSEGAAGTLRIAREAGSVPGLGKGYDDLWRARARAAPDDLGERIVAESEELGMRILIPGDPGWPIELDQLGDRAPYALWARGKPGILGHDAPARLGIVGARAATPYGADIAAGIAGLHS</sequence>
<comment type="similarity">
    <text evidence="1">Belongs to the DprA/Smf family.</text>
</comment>
<protein>
    <submittedName>
        <fullName evidence="3">DNA-processing protein DprA</fullName>
    </submittedName>
</protein>
<feature type="domain" description="Smf/DprA SLOG" evidence="2">
    <location>
        <begin position="88"/>
        <end position="147"/>
    </location>
</feature>
<evidence type="ECO:0000259" key="2">
    <source>
        <dbReference type="Pfam" id="PF02481"/>
    </source>
</evidence>
<dbReference type="InterPro" id="IPR003488">
    <property type="entry name" value="DprA"/>
</dbReference>
<dbReference type="PANTHER" id="PTHR43022:SF1">
    <property type="entry name" value="PROTEIN SMF"/>
    <property type="match status" value="1"/>
</dbReference>
<gene>
    <name evidence="3" type="ORF">VVR66_14175</name>
</gene>
<dbReference type="EMBL" id="JAYWLU010000017">
    <property type="protein sequence ID" value="MEX3595862.1"/>
    <property type="molecule type" value="Genomic_DNA"/>
</dbReference>
<evidence type="ECO:0000256" key="1">
    <source>
        <dbReference type="ARBA" id="ARBA00006525"/>
    </source>
</evidence>
<dbReference type="Pfam" id="PF02481">
    <property type="entry name" value="DNA_processg_A"/>
    <property type="match status" value="1"/>
</dbReference>
<dbReference type="InterPro" id="IPR057666">
    <property type="entry name" value="DrpA_SLOG"/>
</dbReference>
<dbReference type="Proteomes" id="UP001558481">
    <property type="component" value="Unassembled WGS sequence"/>
</dbReference>
<proteinExistence type="inferred from homology"/>
<comment type="caution">
    <text evidence="3">The sequence shown here is derived from an EMBL/GenBank/DDBJ whole genome shotgun (WGS) entry which is preliminary data.</text>
</comment>
<evidence type="ECO:0000313" key="4">
    <source>
        <dbReference type="Proteomes" id="UP001558481"/>
    </source>
</evidence>
<evidence type="ECO:0000313" key="3">
    <source>
        <dbReference type="EMBL" id="MEX3595862.1"/>
    </source>
</evidence>
<organism evidence="3 4">
    <name type="scientific">Kocuria carniphila</name>
    <dbReference type="NCBI Taxonomy" id="262208"/>
    <lineage>
        <taxon>Bacteria</taxon>
        <taxon>Bacillati</taxon>
        <taxon>Actinomycetota</taxon>
        <taxon>Actinomycetes</taxon>
        <taxon>Micrococcales</taxon>
        <taxon>Micrococcaceae</taxon>
        <taxon>Kocuria</taxon>
    </lineage>
</organism>
<name>A0ABV3V5L5_9MICC</name>
<dbReference type="RefSeq" id="WP_368629924.1">
    <property type="nucleotide sequence ID" value="NZ_JAYWLU010000017.1"/>
</dbReference>
<reference evidence="3 4" key="1">
    <citation type="journal article" date="2024" name="Fungal Genet. Biol.">
        <title>The porcine skin microbiome exhibits broad fungal antagonism.</title>
        <authorList>
            <person name="De La Cruz K.F."/>
            <person name="Townsend E.C."/>
            <person name="Alex Cheong J.Z."/>
            <person name="Salamzade R."/>
            <person name="Liu A."/>
            <person name="Sandstrom S."/>
            <person name="Davila E."/>
            <person name="Huang L."/>
            <person name="Xu K.H."/>
            <person name="Wu S.Y."/>
            <person name="Meudt J.J."/>
            <person name="Shanmuganayagam D."/>
            <person name="Gibson A.L.F."/>
            <person name="Kalan L.R."/>
        </authorList>
    </citation>
    <scope>NUCLEOTIDE SEQUENCE [LARGE SCALE GENOMIC DNA]</scope>
    <source>
        <strain evidence="3 4">LK2625</strain>
    </source>
</reference>
<keyword evidence="4" id="KW-1185">Reference proteome</keyword>
<dbReference type="PANTHER" id="PTHR43022">
    <property type="entry name" value="PROTEIN SMF"/>
    <property type="match status" value="1"/>
</dbReference>
<dbReference type="Gene3D" id="3.40.50.450">
    <property type="match status" value="1"/>
</dbReference>
<accession>A0ABV3V5L5</accession>